<comment type="caution">
    <text evidence="2">The sequence shown here is derived from an EMBL/GenBank/DDBJ whole genome shotgun (WGS) entry which is preliminary data.</text>
</comment>
<organism evidence="2 3">
    <name type="scientific">Carya illinoinensis</name>
    <name type="common">Pecan</name>
    <dbReference type="NCBI Taxonomy" id="32201"/>
    <lineage>
        <taxon>Eukaryota</taxon>
        <taxon>Viridiplantae</taxon>
        <taxon>Streptophyta</taxon>
        <taxon>Embryophyta</taxon>
        <taxon>Tracheophyta</taxon>
        <taxon>Spermatophyta</taxon>
        <taxon>Magnoliopsida</taxon>
        <taxon>eudicotyledons</taxon>
        <taxon>Gunneridae</taxon>
        <taxon>Pentapetalae</taxon>
        <taxon>rosids</taxon>
        <taxon>fabids</taxon>
        <taxon>Fagales</taxon>
        <taxon>Juglandaceae</taxon>
        <taxon>Carya</taxon>
    </lineage>
</organism>
<sequence>MAIRGDLFGSLSKDTYIYLGPSLLRSQDTYPNGIPFLLYECAGVLCLGVVLLHLASLVALSFCVAACASPLAFSSCGRLMQCSFLLYRSRLQCNFFILNTL</sequence>
<keyword evidence="1" id="KW-1133">Transmembrane helix</keyword>
<evidence type="ECO:0000256" key="1">
    <source>
        <dbReference type="SAM" id="Phobius"/>
    </source>
</evidence>
<protein>
    <submittedName>
        <fullName evidence="2">Uncharacterized protein</fullName>
    </submittedName>
</protein>
<feature type="transmembrane region" description="Helical" evidence="1">
    <location>
        <begin position="34"/>
        <end position="52"/>
    </location>
</feature>
<dbReference type="EMBL" id="CM031838">
    <property type="protein sequence ID" value="KAG6679499.1"/>
    <property type="molecule type" value="Genomic_DNA"/>
</dbReference>
<evidence type="ECO:0000313" key="3">
    <source>
        <dbReference type="Proteomes" id="UP000811246"/>
    </source>
</evidence>
<accession>A0A922D4Z1</accession>
<keyword evidence="1" id="KW-0472">Membrane</keyword>
<gene>
    <name evidence="2" type="ORF">I3842_14G134500</name>
</gene>
<dbReference type="EMBL" id="CM031838">
    <property type="protein sequence ID" value="KAG6679497.1"/>
    <property type="molecule type" value="Genomic_DNA"/>
</dbReference>
<evidence type="ECO:0000313" key="2">
    <source>
        <dbReference type="EMBL" id="KAG6679497.1"/>
    </source>
</evidence>
<keyword evidence="1" id="KW-0812">Transmembrane</keyword>
<proteinExistence type="predicted"/>
<reference evidence="2" key="1">
    <citation type="submission" date="2021-01" db="EMBL/GenBank/DDBJ databases">
        <authorList>
            <person name="Lovell J.T."/>
            <person name="Bentley N."/>
            <person name="Bhattarai G."/>
            <person name="Jenkins J.W."/>
            <person name="Sreedasyam A."/>
            <person name="Alarcon Y."/>
            <person name="Bock C."/>
            <person name="Boston L."/>
            <person name="Carlson J."/>
            <person name="Cervantes K."/>
            <person name="Clermont K."/>
            <person name="Krom N."/>
            <person name="Kubenka K."/>
            <person name="Mamidi S."/>
            <person name="Mattison C."/>
            <person name="Monteros M."/>
            <person name="Pisani C."/>
            <person name="Plott C."/>
            <person name="Rajasekar S."/>
            <person name="Rhein H.S."/>
            <person name="Rohla C."/>
            <person name="Song M."/>
            <person name="Hilaire R.S."/>
            <person name="Shu S."/>
            <person name="Wells L."/>
            <person name="Wang X."/>
            <person name="Webber J."/>
            <person name="Heerema R.J."/>
            <person name="Klein P."/>
            <person name="Conner P."/>
            <person name="Grauke L."/>
            <person name="Grimwood J."/>
            <person name="Schmutz J."/>
            <person name="Randall J.J."/>
        </authorList>
    </citation>
    <scope>NUCLEOTIDE SEQUENCE</scope>
    <source>
        <tissue evidence="2">Leaf</tissue>
    </source>
</reference>
<dbReference type="Proteomes" id="UP000811246">
    <property type="component" value="Chromosome 14"/>
</dbReference>
<dbReference type="EMBL" id="CM031838">
    <property type="protein sequence ID" value="KAG6679498.1"/>
    <property type="molecule type" value="Genomic_DNA"/>
</dbReference>
<dbReference type="AlphaFoldDB" id="A0A922D4Z1"/>
<name>A0A922D4Z1_CARIL</name>